<proteinExistence type="predicted"/>
<dbReference type="InterPro" id="IPR011010">
    <property type="entry name" value="DNA_brk_join_enz"/>
</dbReference>
<dbReference type="InterPro" id="IPR013762">
    <property type="entry name" value="Integrase-like_cat_sf"/>
</dbReference>
<dbReference type="CDD" id="cd01189">
    <property type="entry name" value="INT_ICEBs1_C_like"/>
    <property type="match status" value="1"/>
</dbReference>
<dbReference type="Gene3D" id="1.10.443.10">
    <property type="entry name" value="Intergrase catalytic core"/>
    <property type="match status" value="1"/>
</dbReference>
<evidence type="ECO:0000259" key="2">
    <source>
        <dbReference type="PROSITE" id="PS51898"/>
    </source>
</evidence>
<feature type="domain" description="Tyr recombinase" evidence="2">
    <location>
        <begin position="1"/>
        <end position="191"/>
    </location>
</feature>
<dbReference type="EMBL" id="JAWJBA010000001">
    <property type="protein sequence ID" value="MDV2684010.1"/>
    <property type="molecule type" value="Genomic_DNA"/>
</dbReference>
<keyword evidence="4" id="KW-1185">Reference proteome</keyword>
<sequence length="200" mass="23411">MEQAKHFLEITEKEKMHIPYLIAIFCGLRRGEVLGLKWEDIDLGKGKLRVRRSLTRINGRLSFKEPKTLKSKRQISISPFVITKLKEHKNKQEVLMTRFAQVYQNNDLIICTEVGKPKEPRNLLREFYRLTEKANIPRISFHDLRHTHATHMLEIGENPKIVAERLGHTRVAITLDTYSHVNQDMQDRAADKFESAYFSS</sequence>
<dbReference type="RefSeq" id="WP_317121320.1">
    <property type="nucleotide sequence ID" value="NZ_JAWJBA010000001.1"/>
</dbReference>
<evidence type="ECO:0000313" key="4">
    <source>
        <dbReference type="Proteomes" id="UP001287282"/>
    </source>
</evidence>
<accession>A0ABU3X7Y5</accession>
<protein>
    <submittedName>
        <fullName evidence="3">Site-specific integrase</fullName>
    </submittedName>
</protein>
<dbReference type="SUPFAM" id="SSF56349">
    <property type="entry name" value="DNA breaking-rejoining enzymes"/>
    <property type="match status" value="1"/>
</dbReference>
<keyword evidence="1" id="KW-0233">DNA recombination</keyword>
<organism evidence="3 4">
    <name type="scientific">Alkalihalophilus lindianensis</name>
    <dbReference type="NCBI Taxonomy" id="1630542"/>
    <lineage>
        <taxon>Bacteria</taxon>
        <taxon>Bacillati</taxon>
        <taxon>Bacillota</taxon>
        <taxon>Bacilli</taxon>
        <taxon>Bacillales</taxon>
        <taxon>Bacillaceae</taxon>
        <taxon>Alkalihalophilus</taxon>
    </lineage>
</organism>
<dbReference type="PANTHER" id="PTHR30349">
    <property type="entry name" value="PHAGE INTEGRASE-RELATED"/>
    <property type="match status" value="1"/>
</dbReference>
<dbReference type="PROSITE" id="PS51898">
    <property type="entry name" value="TYR_RECOMBINASE"/>
    <property type="match status" value="1"/>
</dbReference>
<dbReference type="PANTHER" id="PTHR30349:SF91">
    <property type="entry name" value="INTA PROTEIN"/>
    <property type="match status" value="1"/>
</dbReference>
<reference evidence="3 4" key="1">
    <citation type="submission" date="2023-10" db="EMBL/GenBank/DDBJ databases">
        <title>Screening of Alkalihalobacillus lindianensis BZ-TG-R113 and Its Alleviation of Salt Stress on Rapeseed Growth.</title>
        <authorList>
            <person name="Zhao B."/>
            <person name="Guo T."/>
        </authorList>
    </citation>
    <scope>NUCLEOTIDE SEQUENCE [LARGE SCALE GENOMIC DNA]</scope>
    <source>
        <strain evidence="3 4">BZ-TG-R113</strain>
    </source>
</reference>
<gene>
    <name evidence="3" type="ORF">RYX56_06440</name>
</gene>
<evidence type="ECO:0000313" key="3">
    <source>
        <dbReference type="EMBL" id="MDV2684010.1"/>
    </source>
</evidence>
<dbReference type="Pfam" id="PF00589">
    <property type="entry name" value="Phage_integrase"/>
    <property type="match status" value="1"/>
</dbReference>
<dbReference type="InterPro" id="IPR050090">
    <property type="entry name" value="Tyrosine_recombinase_XerCD"/>
</dbReference>
<comment type="caution">
    <text evidence="3">The sequence shown here is derived from an EMBL/GenBank/DDBJ whole genome shotgun (WGS) entry which is preliminary data.</text>
</comment>
<name>A0ABU3X7Y5_9BACI</name>
<dbReference type="Proteomes" id="UP001287282">
    <property type="component" value="Unassembled WGS sequence"/>
</dbReference>
<dbReference type="InterPro" id="IPR002104">
    <property type="entry name" value="Integrase_catalytic"/>
</dbReference>
<evidence type="ECO:0000256" key="1">
    <source>
        <dbReference type="ARBA" id="ARBA00023172"/>
    </source>
</evidence>